<sequence>MAFNDSAPVFVEGNPIGVSNRHTCKMRNKRMWKSLRAHILSRREKDKQAEADAEILRKKKYAEDLKIQENRLSLAQINGRLSELRDKRDELEEEKRELLNQKQTIINTVLTVPEPKWYIYTIKCIFL</sequence>
<protein>
    <submittedName>
        <fullName evidence="2">Uncharacterized protein</fullName>
    </submittedName>
</protein>
<feature type="coiled-coil region" evidence="1">
    <location>
        <begin position="74"/>
        <end position="108"/>
    </location>
</feature>
<gene>
    <name evidence="2" type="ORF">g.30466</name>
</gene>
<evidence type="ECO:0000256" key="1">
    <source>
        <dbReference type="SAM" id="Coils"/>
    </source>
</evidence>
<evidence type="ECO:0000313" key="2">
    <source>
        <dbReference type="EMBL" id="MBY30831.1"/>
    </source>
</evidence>
<name>A0A2S2PMZ2_SCHGA</name>
<dbReference type="AlphaFoldDB" id="A0A2S2PMZ2"/>
<keyword evidence="1" id="KW-0175">Coiled coil</keyword>
<organism evidence="2">
    <name type="scientific">Schizaphis graminum</name>
    <name type="common">Green bug aphid</name>
    <dbReference type="NCBI Taxonomy" id="13262"/>
    <lineage>
        <taxon>Eukaryota</taxon>
        <taxon>Metazoa</taxon>
        <taxon>Ecdysozoa</taxon>
        <taxon>Arthropoda</taxon>
        <taxon>Hexapoda</taxon>
        <taxon>Insecta</taxon>
        <taxon>Pterygota</taxon>
        <taxon>Neoptera</taxon>
        <taxon>Paraneoptera</taxon>
        <taxon>Hemiptera</taxon>
        <taxon>Sternorrhyncha</taxon>
        <taxon>Aphidomorpha</taxon>
        <taxon>Aphidoidea</taxon>
        <taxon>Aphididae</taxon>
        <taxon>Aphidini</taxon>
        <taxon>Schizaphis</taxon>
    </lineage>
</organism>
<accession>A0A2S2PMZ2</accession>
<dbReference type="EMBL" id="GGMR01018212">
    <property type="protein sequence ID" value="MBY30831.1"/>
    <property type="molecule type" value="Transcribed_RNA"/>
</dbReference>
<proteinExistence type="predicted"/>
<reference evidence="2" key="1">
    <citation type="submission" date="2018-04" db="EMBL/GenBank/DDBJ databases">
        <title>Transcriptome of Schizaphis graminum biotype I.</title>
        <authorList>
            <person name="Scully E.D."/>
            <person name="Geib S.M."/>
            <person name="Palmer N.A."/>
            <person name="Koch K."/>
            <person name="Bradshaw J."/>
            <person name="Heng-Moss T."/>
            <person name="Sarath G."/>
        </authorList>
    </citation>
    <scope>NUCLEOTIDE SEQUENCE</scope>
</reference>